<evidence type="ECO:0000313" key="3">
    <source>
        <dbReference type="EMBL" id="GFE94245.1"/>
    </source>
</evidence>
<dbReference type="InterPro" id="IPR006637">
    <property type="entry name" value="ChW"/>
</dbReference>
<dbReference type="EMBL" id="BLJP01000010">
    <property type="protein sequence ID" value="GFE94245.1"/>
    <property type="molecule type" value="Genomic_DNA"/>
</dbReference>
<keyword evidence="4" id="KW-1185">Reference proteome</keyword>
<keyword evidence="1" id="KW-0175">Coiled coil</keyword>
<protein>
    <recommendedName>
        <fullName evidence="5">Clostridial hydrophobic W</fullName>
    </recommendedName>
</protein>
<gene>
    <name evidence="3" type="ORF">DmAi_23040</name>
</gene>
<name>A0A6V8IG27_9PROT</name>
<dbReference type="OrthoDB" id="7282413at2"/>
<evidence type="ECO:0008006" key="5">
    <source>
        <dbReference type="Google" id="ProtNLM"/>
    </source>
</evidence>
<feature type="compositionally biased region" description="Low complexity" evidence="2">
    <location>
        <begin position="126"/>
        <end position="140"/>
    </location>
</feature>
<proteinExistence type="predicted"/>
<comment type="caution">
    <text evidence="3">The sequence shown here is derived from an EMBL/GenBank/DDBJ whole genome shotgun (WGS) entry which is preliminary data.</text>
</comment>
<feature type="coiled-coil region" evidence="1">
    <location>
        <begin position="315"/>
        <end position="351"/>
    </location>
</feature>
<accession>A0A6V8IG27</accession>
<dbReference type="Pfam" id="PF07538">
    <property type="entry name" value="ChW"/>
    <property type="match status" value="1"/>
</dbReference>
<feature type="compositionally biased region" description="Basic residues" evidence="2">
    <location>
        <begin position="416"/>
        <end position="425"/>
    </location>
</feature>
<evidence type="ECO:0000256" key="1">
    <source>
        <dbReference type="SAM" id="Coils"/>
    </source>
</evidence>
<feature type="region of interest" description="Disordered" evidence="2">
    <location>
        <begin position="355"/>
        <end position="425"/>
    </location>
</feature>
<dbReference type="AlphaFoldDB" id="A0A6V8IG27"/>
<dbReference type="Proteomes" id="UP000548726">
    <property type="component" value="Unassembled WGS sequence"/>
</dbReference>
<evidence type="ECO:0000256" key="2">
    <source>
        <dbReference type="SAM" id="MobiDB-lite"/>
    </source>
</evidence>
<feature type="compositionally biased region" description="Low complexity" evidence="2">
    <location>
        <begin position="399"/>
        <end position="414"/>
    </location>
</feature>
<evidence type="ECO:0000313" key="4">
    <source>
        <dbReference type="Proteomes" id="UP000548726"/>
    </source>
</evidence>
<reference evidence="3 4" key="1">
    <citation type="journal article" date="2020" name="Cell Rep.">
        <title>Local necrotic cells trigger systemic immune activation via gut microbiome dysbiosis in Drosophila.</title>
        <authorList>
            <person name="Kosakamoto H."/>
            <person name="Yamauchi T."/>
            <person name="Akuzawa-Tokita Y."/>
            <person name="Nishimura K."/>
            <person name="Soga T."/>
            <person name="Murakami T."/>
            <person name="Mori H."/>
            <person name="Yamamoto K."/>
            <person name="Miyazaki R."/>
            <person name="Koto A."/>
            <person name="Miura M."/>
            <person name="Obata F."/>
        </authorList>
    </citation>
    <scope>NUCLEOTIDE SEQUENCE [LARGE SCALE GENOMIC DNA]</scope>
    <source>
        <strain evidence="3 4">Ai</strain>
    </source>
</reference>
<organism evidence="3 4">
    <name type="scientific">Acetobacter persici</name>
    <dbReference type="NCBI Taxonomy" id="1076596"/>
    <lineage>
        <taxon>Bacteria</taxon>
        <taxon>Pseudomonadati</taxon>
        <taxon>Pseudomonadota</taxon>
        <taxon>Alphaproteobacteria</taxon>
        <taxon>Acetobacterales</taxon>
        <taxon>Acetobacteraceae</taxon>
        <taxon>Acetobacter</taxon>
    </lineage>
</organism>
<sequence length="425" mass="44275">MSQTTQTPAPQRISDLKVSGHLMTLQTGLFCVFHAPGQKAPTAAGLPGVRLSQPPVRDEGNISIVTFDEDGWLGGQNGAALIRVQRGPAQVLVTVYQELGSPHDAPRLQVVQLSHDASAGPVAQHAPVAPEGPASAPVAAPAAPAAPQAAPAPVAALSPYAAEIGAHIQRRGDVMSRVGEWMGEPGSHAWIEGFGIAPSEEIGADDIEYQAVLGKGWLSPWVEGGKYCGSRGMALPILGLCIRLKGKAAKKFICRVTATFTDGTRVGPVESGEPIESASLAPLEAFLLEILPREEEGGRGKGRRGGKGRNAVAEAEAAADLAALLEEEIEEAELLEDLGELEAEADAAEEFELFIEEERPARKTPGKPRAGRPAGKGRAVKNAAPEIVPAKSAGRPRKAVAAPKAAPAKAPPTGRGRGRKPSSRR</sequence>
<dbReference type="RefSeq" id="WP_086656481.1">
    <property type="nucleotide sequence ID" value="NZ_BLJP01000010.1"/>
</dbReference>
<feature type="region of interest" description="Disordered" evidence="2">
    <location>
        <begin position="119"/>
        <end position="140"/>
    </location>
</feature>